<dbReference type="KEGG" id="rain:Rai3103_10270"/>
<accession>A0A5Q2FAK2</accession>
<dbReference type="RefSeq" id="WP_153572529.1">
    <property type="nucleotide sequence ID" value="NZ_CP045725.1"/>
</dbReference>
<proteinExistence type="predicted"/>
<feature type="compositionally biased region" description="Low complexity" evidence="1">
    <location>
        <begin position="80"/>
        <end position="91"/>
    </location>
</feature>
<organism evidence="2 3">
    <name type="scientific">Raineyella fluvialis</name>
    <dbReference type="NCBI Taxonomy" id="2662261"/>
    <lineage>
        <taxon>Bacteria</taxon>
        <taxon>Bacillati</taxon>
        <taxon>Actinomycetota</taxon>
        <taxon>Actinomycetes</taxon>
        <taxon>Propionibacteriales</taxon>
        <taxon>Propionibacteriaceae</taxon>
        <taxon>Raineyella</taxon>
    </lineage>
</organism>
<gene>
    <name evidence="2" type="ORF">Rai3103_10270</name>
</gene>
<evidence type="ECO:0000313" key="3">
    <source>
        <dbReference type="Proteomes" id="UP000386847"/>
    </source>
</evidence>
<feature type="region of interest" description="Disordered" evidence="1">
    <location>
        <begin position="75"/>
        <end position="113"/>
    </location>
</feature>
<dbReference type="Proteomes" id="UP000386847">
    <property type="component" value="Chromosome"/>
</dbReference>
<evidence type="ECO:0000256" key="1">
    <source>
        <dbReference type="SAM" id="MobiDB-lite"/>
    </source>
</evidence>
<reference evidence="2 3" key="1">
    <citation type="submission" date="2019-10" db="EMBL/GenBank/DDBJ databases">
        <title>Genomic analysis of Raineyella sp. CBA3103.</title>
        <authorList>
            <person name="Roh S.W."/>
        </authorList>
    </citation>
    <scope>NUCLEOTIDE SEQUENCE [LARGE SCALE GENOMIC DNA]</scope>
    <source>
        <strain evidence="2 3">CBA3103</strain>
    </source>
</reference>
<protein>
    <submittedName>
        <fullName evidence="2">Uncharacterized protein</fullName>
    </submittedName>
</protein>
<name>A0A5Q2FAK2_9ACTN</name>
<sequence length="228" mass="24087">MVPTSPSAGAEWSPTAYQELVRSGRQFAEQVLIHLERLAALQPSSDPRDLEDANIRLEGALLDFQDAQTAYCGRGFEFLPDGSDGPSAAGGPSSGGPGAAGPPEPEASSTSVTRGEVISVMTRHDFELVDQSAVEETAQQFASIAGATPVPPGDLGYAMAILNYMGLGQLTTTPGLRPLLEVNAVSSRTVSPSRREVDAADGVDDLFEPGEVLNYQTNFWEPGQEPPR</sequence>
<keyword evidence="3" id="KW-1185">Reference proteome</keyword>
<dbReference type="EMBL" id="CP045725">
    <property type="protein sequence ID" value="QGF24000.1"/>
    <property type="molecule type" value="Genomic_DNA"/>
</dbReference>
<dbReference type="AlphaFoldDB" id="A0A5Q2FAK2"/>
<evidence type="ECO:0000313" key="2">
    <source>
        <dbReference type="EMBL" id="QGF24000.1"/>
    </source>
</evidence>